<reference evidence="2" key="1">
    <citation type="submission" date="2014-09" db="EMBL/GenBank/DDBJ databases">
        <authorList>
            <person name="Magalhaes I.L.F."/>
            <person name="Oliveira U."/>
            <person name="Santos F.R."/>
            <person name="Vidigal T.H.D.A."/>
            <person name="Brescovit A.D."/>
            <person name="Santos A.J."/>
        </authorList>
    </citation>
    <scope>NUCLEOTIDE SEQUENCE</scope>
    <source>
        <tissue evidence="2">Shoot tissue taken approximately 20 cm above the soil surface</tissue>
    </source>
</reference>
<evidence type="ECO:0000313" key="2">
    <source>
        <dbReference type="EMBL" id="JAE35465.1"/>
    </source>
</evidence>
<dbReference type="AlphaFoldDB" id="A0A0A9HE43"/>
<name>A0A0A9HE43_ARUDO</name>
<dbReference type="EMBL" id="GBRH01162431">
    <property type="protein sequence ID" value="JAE35465.1"/>
    <property type="molecule type" value="Transcribed_RNA"/>
</dbReference>
<accession>A0A0A9HE43</accession>
<sequence length="79" mass="8689">MLPTSRMHLPITQHIHSYSYPHLAKGVSSNQTSCATNQPISTKSNGLSVPMPRNKAHHLLHGTDANSDPIRPFPNPEPK</sequence>
<feature type="region of interest" description="Disordered" evidence="1">
    <location>
        <begin position="26"/>
        <end position="79"/>
    </location>
</feature>
<feature type="compositionally biased region" description="Polar residues" evidence="1">
    <location>
        <begin position="27"/>
        <end position="47"/>
    </location>
</feature>
<evidence type="ECO:0000256" key="1">
    <source>
        <dbReference type="SAM" id="MobiDB-lite"/>
    </source>
</evidence>
<protein>
    <submittedName>
        <fullName evidence="2">Uncharacterized protein</fullName>
    </submittedName>
</protein>
<proteinExistence type="predicted"/>
<reference evidence="2" key="2">
    <citation type="journal article" date="2015" name="Data Brief">
        <title>Shoot transcriptome of the giant reed, Arundo donax.</title>
        <authorList>
            <person name="Barrero R.A."/>
            <person name="Guerrero F.D."/>
            <person name="Moolhuijzen P."/>
            <person name="Goolsby J.A."/>
            <person name="Tidwell J."/>
            <person name="Bellgard S.E."/>
            <person name="Bellgard M.I."/>
        </authorList>
    </citation>
    <scope>NUCLEOTIDE SEQUENCE</scope>
    <source>
        <tissue evidence="2">Shoot tissue taken approximately 20 cm above the soil surface</tissue>
    </source>
</reference>
<organism evidence="2">
    <name type="scientific">Arundo donax</name>
    <name type="common">Giant reed</name>
    <name type="synonym">Donax arundinaceus</name>
    <dbReference type="NCBI Taxonomy" id="35708"/>
    <lineage>
        <taxon>Eukaryota</taxon>
        <taxon>Viridiplantae</taxon>
        <taxon>Streptophyta</taxon>
        <taxon>Embryophyta</taxon>
        <taxon>Tracheophyta</taxon>
        <taxon>Spermatophyta</taxon>
        <taxon>Magnoliopsida</taxon>
        <taxon>Liliopsida</taxon>
        <taxon>Poales</taxon>
        <taxon>Poaceae</taxon>
        <taxon>PACMAD clade</taxon>
        <taxon>Arundinoideae</taxon>
        <taxon>Arundineae</taxon>
        <taxon>Arundo</taxon>
    </lineage>
</organism>